<dbReference type="Pfam" id="PF05014">
    <property type="entry name" value="Nuc_deoxyrib_tr"/>
    <property type="match status" value="1"/>
</dbReference>
<protein>
    <submittedName>
        <fullName evidence="2">Nucleoside 2-deoxyribosyltransferase</fullName>
    </submittedName>
</protein>
<dbReference type="RefSeq" id="WP_021660236.1">
    <property type="nucleotide sequence ID" value="NZ_FQVY01000001.1"/>
</dbReference>
<evidence type="ECO:0000313" key="2">
    <source>
        <dbReference type="EMBL" id="SHF60152.1"/>
    </source>
</evidence>
<dbReference type="SUPFAM" id="SSF52309">
    <property type="entry name" value="N-(deoxy)ribosyltransferase-like"/>
    <property type="match status" value="1"/>
</dbReference>
<sequence length="185" mass="21059">MASKQTICLCTPQRYAPDWEQQRQRYQRACEARGFALLEPACAGQRVEDDFRVWMETVQHCDILVGDMNNFRGWEPDSGACFVLGAGYVWGKKIYLYLDDLRSCAEKFTEEKYQDEPGEQIDITAPENQNKGTVSKGWRDKEGIVLENGPLNLMMSAHAPMVEGGFEEALERIQQDEEGGAHRCL</sequence>
<reference evidence="2" key="1">
    <citation type="submission" date="2016-11" db="EMBL/GenBank/DDBJ databases">
        <authorList>
            <person name="Varghese N."/>
            <person name="Submissions S."/>
        </authorList>
    </citation>
    <scope>NUCLEOTIDE SEQUENCE</scope>
    <source>
        <strain evidence="2">DSM 4029</strain>
    </source>
</reference>
<reference evidence="3" key="2">
    <citation type="submission" date="2016-11" db="EMBL/GenBank/DDBJ databases">
        <authorList>
            <person name="Jaros S."/>
            <person name="Januszkiewicz K."/>
            <person name="Wedrychowicz H."/>
        </authorList>
    </citation>
    <scope>NUCLEOTIDE SEQUENCE [LARGE SCALE GENOMIC DNA]</scope>
    <source>
        <strain evidence="3">DSM 4029</strain>
    </source>
</reference>
<dbReference type="AlphaFoldDB" id="A0AAQ1RUM2"/>
<dbReference type="Proteomes" id="UP000184089">
    <property type="component" value="Unassembled WGS sequence"/>
</dbReference>
<reference evidence="1 4" key="3">
    <citation type="journal article" date="2019" name="Nat. Med.">
        <title>A library of human gut bacterial isolates paired with longitudinal multiomics data enables mechanistic microbiome research.</title>
        <authorList>
            <person name="Poyet M."/>
            <person name="Groussin M."/>
            <person name="Gibbons S.M."/>
            <person name="Avila-Pacheco J."/>
            <person name="Jiang X."/>
            <person name="Kearney S.M."/>
            <person name="Perrotta A.R."/>
            <person name="Berdy B."/>
            <person name="Zhao S."/>
            <person name="Lieberman T.D."/>
            <person name="Swanson P.K."/>
            <person name="Smith M."/>
            <person name="Roesemann S."/>
            <person name="Alexander J.E."/>
            <person name="Rich S.A."/>
            <person name="Livny J."/>
            <person name="Vlamakis H."/>
            <person name="Clish C."/>
            <person name="Bullock K."/>
            <person name="Deik A."/>
            <person name="Scott J."/>
            <person name="Pierce K.A."/>
            <person name="Xavier R.J."/>
            <person name="Alm E.J."/>
        </authorList>
    </citation>
    <scope>NUCLEOTIDE SEQUENCE [LARGE SCALE GENOMIC DNA]</scope>
    <source>
        <strain evidence="1 4">BIOML-A2</strain>
    </source>
</reference>
<dbReference type="EMBL" id="FQVY01000001">
    <property type="protein sequence ID" value="SHF60152.1"/>
    <property type="molecule type" value="Genomic_DNA"/>
</dbReference>
<accession>A0AAQ1RUM2</accession>
<proteinExistence type="predicted"/>
<dbReference type="Proteomes" id="UP000474718">
    <property type="component" value="Unassembled WGS sequence"/>
</dbReference>
<name>A0AAQ1RUM2_9FIRM</name>
<evidence type="ECO:0000313" key="3">
    <source>
        <dbReference type="Proteomes" id="UP000184089"/>
    </source>
</evidence>
<evidence type="ECO:0000313" key="4">
    <source>
        <dbReference type="Proteomes" id="UP000474718"/>
    </source>
</evidence>
<dbReference type="InterPro" id="IPR007710">
    <property type="entry name" value="Nucleoside_deoxyribTrfase"/>
</dbReference>
<dbReference type="EMBL" id="WWVX01000012">
    <property type="protein sequence ID" value="MZL70875.1"/>
    <property type="molecule type" value="Genomic_DNA"/>
</dbReference>
<evidence type="ECO:0000313" key="1">
    <source>
        <dbReference type="EMBL" id="MZL70875.1"/>
    </source>
</evidence>
<keyword evidence="4" id="KW-1185">Reference proteome</keyword>
<gene>
    <name evidence="1" type="ORF">GT747_14130</name>
    <name evidence="2" type="ORF">SAMN05444424_0025</name>
</gene>
<organism evidence="2 3">
    <name type="scientific">Bittarella massiliensis</name>
    <name type="common">ex Durand et al. 2017</name>
    <dbReference type="NCBI Taxonomy" id="1720313"/>
    <lineage>
        <taxon>Bacteria</taxon>
        <taxon>Bacillati</taxon>
        <taxon>Bacillota</taxon>
        <taxon>Clostridia</taxon>
        <taxon>Eubacteriales</taxon>
        <taxon>Oscillospiraceae</taxon>
        <taxon>Bittarella (ex Durand et al. 2017)</taxon>
    </lineage>
</organism>
<dbReference type="Gene3D" id="3.40.50.450">
    <property type="match status" value="1"/>
</dbReference>
<comment type="caution">
    <text evidence="2">The sequence shown here is derived from an EMBL/GenBank/DDBJ whole genome shotgun (WGS) entry which is preliminary data.</text>
</comment>